<sequence length="158" mass="17413">MQKNLYLLVTLLLFSIFLSGASALYSITDMNISVSDGQAMVYVECYDETGTKTASPQGVVWLTVYDMSNPPHPVPFSTDTTGRCGYYNGPYTLSPGNYYVISEVVGANCNPAGICSYKQSFVVPKKFHSLDIDETQPALLVFLLPIVLFLVKRESKKS</sequence>
<keyword evidence="1" id="KW-0472">Membrane</keyword>
<evidence type="ECO:0000313" key="2">
    <source>
        <dbReference type="EMBL" id="RLG68933.1"/>
    </source>
</evidence>
<evidence type="ECO:0000313" key="3">
    <source>
        <dbReference type="Proteomes" id="UP000277633"/>
    </source>
</evidence>
<dbReference type="AlphaFoldDB" id="A0A497JGG5"/>
<reference evidence="2 3" key="1">
    <citation type="submission" date="2018-06" db="EMBL/GenBank/DDBJ databases">
        <title>Extensive metabolic versatility and redundancy in microbially diverse, dynamic hydrothermal sediments.</title>
        <authorList>
            <person name="Dombrowski N."/>
            <person name="Teske A."/>
            <person name="Baker B.J."/>
        </authorList>
    </citation>
    <scope>NUCLEOTIDE SEQUENCE [LARGE SCALE GENOMIC DNA]</scope>
    <source>
        <strain evidence="2">B9_G13</strain>
    </source>
</reference>
<comment type="caution">
    <text evidence="2">The sequence shown here is derived from an EMBL/GenBank/DDBJ whole genome shotgun (WGS) entry which is preliminary data.</text>
</comment>
<dbReference type="EMBL" id="QMWO01000110">
    <property type="protein sequence ID" value="RLG68933.1"/>
    <property type="molecule type" value="Genomic_DNA"/>
</dbReference>
<feature type="transmembrane region" description="Helical" evidence="1">
    <location>
        <begin position="135"/>
        <end position="151"/>
    </location>
</feature>
<evidence type="ECO:0000256" key="1">
    <source>
        <dbReference type="SAM" id="Phobius"/>
    </source>
</evidence>
<organism evidence="2 3">
    <name type="scientific">Candidatus Iainarchaeum sp</name>
    <dbReference type="NCBI Taxonomy" id="3101447"/>
    <lineage>
        <taxon>Archaea</taxon>
        <taxon>Candidatus Iainarchaeota</taxon>
        <taxon>Candidatus Iainarchaeia</taxon>
        <taxon>Candidatus Iainarchaeales</taxon>
        <taxon>Candidatus Iainarchaeaceae</taxon>
        <taxon>Candidatus Iainarchaeum</taxon>
    </lineage>
</organism>
<name>A0A497JGG5_9ARCH</name>
<keyword evidence="1" id="KW-1133">Transmembrane helix</keyword>
<dbReference type="Proteomes" id="UP000277633">
    <property type="component" value="Unassembled WGS sequence"/>
</dbReference>
<protein>
    <submittedName>
        <fullName evidence="2">Uncharacterized protein</fullName>
    </submittedName>
</protein>
<proteinExistence type="predicted"/>
<gene>
    <name evidence="2" type="ORF">DRO07_02915</name>
</gene>
<accession>A0A497JGG5</accession>
<keyword evidence="1" id="KW-0812">Transmembrane</keyword>